<gene>
    <name evidence="2" type="ORF">QO014_002831</name>
</gene>
<feature type="compositionally biased region" description="Basic and acidic residues" evidence="1">
    <location>
        <begin position="127"/>
        <end position="139"/>
    </location>
</feature>
<protein>
    <submittedName>
        <fullName evidence="2">Uncharacterized protein</fullName>
    </submittedName>
</protein>
<evidence type="ECO:0000256" key="1">
    <source>
        <dbReference type="SAM" id="MobiDB-lite"/>
    </source>
</evidence>
<accession>A0ABU0H7Z9</accession>
<reference evidence="2 3" key="1">
    <citation type="submission" date="2023-07" db="EMBL/GenBank/DDBJ databases">
        <title>Genomic Encyclopedia of Type Strains, Phase IV (KMG-IV): sequencing the most valuable type-strain genomes for metagenomic binning, comparative biology and taxonomic classification.</title>
        <authorList>
            <person name="Goeker M."/>
        </authorList>
    </citation>
    <scope>NUCLEOTIDE SEQUENCE [LARGE SCALE GENOMIC DNA]</scope>
    <source>
        <strain evidence="2 3">B6-8</strain>
    </source>
</reference>
<dbReference type="RefSeq" id="WP_266349358.1">
    <property type="nucleotide sequence ID" value="NZ_JAPKNG010000004.1"/>
</dbReference>
<sequence>MAWHEGLAAYRYWSGRQRPIVSFRTVPPQGRFSRRLRKQISIRPCCLRNAVRYQTMHRLPRLLKISSLLASAATEATDLGEYALAGKIIDLMGLADKRIAIVANEVGLADPRNSLPTKEPGSADGANGERKDGSIIIDH</sequence>
<name>A0ABU0H7Z9_9HYPH</name>
<proteinExistence type="predicted"/>
<dbReference type="EMBL" id="JAUSVO010000004">
    <property type="protein sequence ID" value="MDQ0438436.1"/>
    <property type="molecule type" value="Genomic_DNA"/>
</dbReference>
<comment type="caution">
    <text evidence="2">The sequence shown here is derived from an EMBL/GenBank/DDBJ whole genome shotgun (WGS) entry which is preliminary data.</text>
</comment>
<keyword evidence="3" id="KW-1185">Reference proteome</keyword>
<evidence type="ECO:0000313" key="3">
    <source>
        <dbReference type="Proteomes" id="UP001241603"/>
    </source>
</evidence>
<evidence type="ECO:0000313" key="2">
    <source>
        <dbReference type="EMBL" id="MDQ0438436.1"/>
    </source>
</evidence>
<dbReference type="Proteomes" id="UP001241603">
    <property type="component" value="Unassembled WGS sequence"/>
</dbReference>
<feature type="region of interest" description="Disordered" evidence="1">
    <location>
        <begin position="111"/>
        <end position="139"/>
    </location>
</feature>
<organism evidence="2 3">
    <name type="scientific">Kaistia dalseonensis</name>
    <dbReference type="NCBI Taxonomy" id="410840"/>
    <lineage>
        <taxon>Bacteria</taxon>
        <taxon>Pseudomonadati</taxon>
        <taxon>Pseudomonadota</taxon>
        <taxon>Alphaproteobacteria</taxon>
        <taxon>Hyphomicrobiales</taxon>
        <taxon>Kaistiaceae</taxon>
        <taxon>Kaistia</taxon>
    </lineage>
</organism>